<accession>A0A0L0P5J4</accession>
<evidence type="ECO:0000313" key="2">
    <source>
        <dbReference type="Proteomes" id="UP000037122"/>
    </source>
</evidence>
<evidence type="ECO:0000313" key="1">
    <source>
        <dbReference type="EMBL" id="KNE01643.1"/>
    </source>
</evidence>
<reference evidence="2" key="1">
    <citation type="journal article" date="2015" name="BMC Genomics">
        <title>Draft genome of a commonly misdiagnosed multidrug resistant pathogen Candida auris.</title>
        <authorList>
            <person name="Chatterjee S."/>
            <person name="Alampalli S.V."/>
            <person name="Nageshan R.K."/>
            <person name="Chettiar S.T."/>
            <person name="Joshi S."/>
            <person name="Tatu U.S."/>
        </authorList>
    </citation>
    <scope>NUCLEOTIDE SEQUENCE [LARGE SCALE GENOMIC DNA]</scope>
    <source>
        <strain evidence="2">6684</strain>
    </source>
</reference>
<proteinExistence type="predicted"/>
<gene>
    <name evidence="1" type="ORF">QG37_00978</name>
</gene>
<protein>
    <submittedName>
        <fullName evidence="1">Uncharacterized protein</fullName>
    </submittedName>
</protein>
<name>A0A0L0P5J4_CANAR</name>
<dbReference type="Proteomes" id="UP000037122">
    <property type="component" value="Unassembled WGS sequence"/>
</dbReference>
<comment type="caution">
    <text evidence="1">The sequence shown here is derived from an EMBL/GenBank/DDBJ whole genome shotgun (WGS) entry which is preliminary data.</text>
</comment>
<dbReference type="EMBL" id="LGST01000008">
    <property type="protein sequence ID" value="KNE01643.1"/>
    <property type="molecule type" value="Genomic_DNA"/>
</dbReference>
<sequence length="57" mass="6400">MIQTLKPTKYLALYPKMSGAKPKTAPTPRFWDQFFPADLDRTLDLTVAGLIFITGGR</sequence>
<dbReference type="AlphaFoldDB" id="A0A0L0P5J4"/>
<dbReference type="VEuPathDB" id="FungiDB:QG37_00978"/>
<organism evidence="1 2">
    <name type="scientific">Candidozyma auris</name>
    <name type="common">Yeast</name>
    <name type="synonym">Candida auris</name>
    <dbReference type="NCBI Taxonomy" id="498019"/>
    <lineage>
        <taxon>Eukaryota</taxon>
        <taxon>Fungi</taxon>
        <taxon>Dikarya</taxon>
        <taxon>Ascomycota</taxon>
        <taxon>Saccharomycotina</taxon>
        <taxon>Pichiomycetes</taxon>
        <taxon>Metschnikowiaceae</taxon>
        <taxon>Candidozyma</taxon>
    </lineage>
</organism>